<feature type="binding site" evidence="6">
    <location>
        <position position="234"/>
    </location>
    <ligand>
        <name>Mg(2+)</name>
        <dbReference type="ChEBI" id="CHEBI:18420"/>
    </ligand>
</feature>
<comment type="subcellular location">
    <subcellularLocation>
        <location evidence="2">Cytoplasm</location>
    </subcellularLocation>
    <subcellularLocation>
        <location evidence="1">Nucleus</location>
    </subcellularLocation>
</comment>
<dbReference type="InterPro" id="IPR002848">
    <property type="entry name" value="Translin_fam"/>
</dbReference>
<dbReference type="InterPro" id="IPR016069">
    <property type="entry name" value="Translin_C"/>
</dbReference>
<dbReference type="GO" id="GO:0005634">
    <property type="term" value="C:nucleus"/>
    <property type="evidence" value="ECO:0007669"/>
    <property type="project" value="UniProtKB-SubCell"/>
</dbReference>
<reference evidence="8" key="1">
    <citation type="submission" date="2021-10" db="EMBL/GenBank/DDBJ databases">
        <title>Tropical sea cucumber genome reveals ecological adaptation and Cuvierian tubules defense mechanism.</title>
        <authorList>
            <person name="Chen T."/>
        </authorList>
    </citation>
    <scope>NUCLEOTIDE SEQUENCE</scope>
    <source>
        <strain evidence="8">Nanhai2018</strain>
        <tissue evidence="8">Muscle</tissue>
    </source>
</reference>
<dbReference type="Proteomes" id="UP001152320">
    <property type="component" value="Chromosome 3"/>
</dbReference>
<keyword evidence="6" id="KW-0460">Magnesium</keyword>
<sequence>MAGDEKTKRGDYGAVKRSKKGGYGSTKQRKEGREHADMNSPVMQAFSIYQKELDSKHDKYERIVKLSRDITIESKRIIFLLHRITGDSNKSEVILEASDKLVNIQVNLLSRIAEELVSEDICCYRNAFTAGLQEYVEAVAFFVYMQRGELVTKQELMKEFMKLRKLKDKNLPGEDKTVPLPKEVKSSENLEGSSSTQETAVIDVSEETKEEESSLALDVPPTEFILGLADFTGELMRLCVNSIGNGDFELPFEVVDFLRQIFDGFQLIGNQSGRELNRKVRVLRQSLRKVENVCYTLQVRGSEIPQHMLLDMIRSTQREGEEGIVNTE</sequence>
<dbReference type="SUPFAM" id="SSF74784">
    <property type="entry name" value="Translin"/>
    <property type="match status" value="1"/>
</dbReference>
<evidence type="ECO:0000256" key="2">
    <source>
        <dbReference type="ARBA" id="ARBA00004496"/>
    </source>
</evidence>
<evidence type="ECO:0000256" key="4">
    <source>
        <dbReference type="ARBA" id="ARBA00022490"/>
    </source>
</evidence>
<dbReference type="EMBL" id="JAIZAY010000003">
    <property type="protein sequence ID" value="KAJ8044456.1"/>
    <property type="molecule type" value="Genomic_DNA"/>
</dbReference>
<feature type="region of interest" description="Disordered" evidence="7">
    <location>
        <begin position="1"/>
        <end position="37"/>
    </location>
</feature>
<comment type="similarity">
    <text evidence="3">Belongs to the translin family.</text>
</comment>
<dbReference type="PANTHER" id="PTHR10741">
    <property type="entry name" value="TRANSLIN AND TRANSLIN ASSOCIATED PROTEIN X"/>
    <property type="match status" value="1"/>
</dbReference>
<keyword evidence="6" id="KW-0479">Metal-binding</keyword>
<dbReference type="OrthoDB" id="31005at2759"/>
<dbReference type="CDD" id="cd14820">
    <property type="entry name" value="TRAX"/>
    <property type="match status" value="1"/>
</dbReference>
<evidence type="ECO:0000256" key="5">
    <source>
        <dbReference type="ARBA" id="ARBA00023242"/>
    </source>
</evidence>
<dbReference type="GO" id="GO:0005737">
    <property type="term" value="C:cytoplasm"/>
    <property type="evidence" value="ECO:0007669"/>
    <property type="project" value="UniProtKB-SubCell"/>
</dbReference>
<feature type="compositionally biased region" description="Polar residues" evidence="7">
    <location>
        <begin position="189"/>
        <end position="199"/>
    </location>
</feature>
<dbReference type="GO" id="GO:0043565">
    <property type="term" value="F:sequence-specific DNA binding"/>
    <property type="evidence" value="ECO:0007669"/>
    <property type="project" value="InterPro"/>
</dbReference>
<feature type="region of interest" description="Disordered" evidence="7">
    <location>
        <begin position="172"/>
        <end position="203"/>
    </location>
</feature>
<evidence type="ECO:0000313" key="9">
    <source>
        <dbReference type="Proteomes" id="UP001152320"/>
    </source>
</evidence>
<feature type="compositionally biased region" description="Basic and acidic residues" evidence="7">
    <location>
        <begin position="1"/>
        <end position="11"/>
    </location>
</feature>
<organism evidence="8 9">
    <name type="scientific">Holothuria leucospilota</name>
    <name type="common">Black long sea cucumber</name>
    <name type="synonym">Mertensiothuria leucospilota</name>
    <dbReference type="NCBI Taxonomy" id="206669"/>
    <lineage>
        <taxon>Eukaryota</taxon>
        <taxon>Metazoa</taxon>
        <taxon>Echinodermata</taxon>
        <taxon>Eleutherozoa</taxon>
        <taxon>Echinozoa</taxon>
        <taxon>Holothuroidea</taxon>
        <taxon>Aspidochirotacea</taxon>
        <taxon>Aspidochirotida</taxon>
        <taxon>Holothuriidae</taxon>
        <taxon>Holothuria</taxon>
    </lineage>
</organism>
<feature type="compositionally biased region" description="Basic and acidic residues" evidence="7">
    <location>
        <begin position="172"/>
        <end position="188"/>
    </location>
</feature>
<keyword evidence="9" id="KW-1185">Reference proteome</keyword>
<dbReference type="AlphaFoldDB" id="A0A9Q1CFL6"/>
<accession>A0A9Q1CFL6</accession>
<protein>
    <submittedName>
        <fullName evidence="8">Translin-associated protein X</fullName>
    </submittedName>
</protein>
<proteinExistence type="inferred from homology"/>
<evidence type="ECO:0000256" key="3">
    <source>
        <dbReference type="ARBA" id="ARBA00005902"/>
    </source>
</evidence>
<dbReference type="GO" id="GO:0046872">
    <property type="term" value="F:metal ion binding"/>
    <property type="evidence" value="ECO:0007669"/>
    <property type="project" value="UniProtKB-KW"/>
</dbReference>
<dbReference type="Pfam" id="PF01997">
    <property type="entry name" value="Translin"/>
    <property type="match status" value="1"/>
</dbReference>
<dbReference type="FunFam" id="1.20.58.200:FF:000001">
    <property type="entry name" value="Translin-associated factor X"/>
    <property type="match status" value="1"/>
</dbReference>
<keyword evidence="4" id="KW-0963">Cytoplasm</keyword>
<evidence type="ECO:0000256" key="1">
    <source>
        <dbReference type="ARBA" id="ARBA00004123"/>
    </source>
</evidence>
<name>A0A9Q1CFL6_HOLLE</name>
<evidence type="ECO:0000256" key="6">
    <source>
        <dbReference type="PIRSR" id="PIRSR602848-1"/>
    </source>
</evidence>
<dbReference type="InterPro" id="IPR036081">
    <property type="entry name" value="Translin_sf"/>
</dbReference>
<evidence type="ECO:0000313" key="8">
    <source>
        <dbReference type="EMBL" id="KAJ8044456.1"/>
    </source>
</evidence>
<dbReference type="Gene3D" id="1.20.58.190">
    <property type="entry name" value="Translin, domain 1"/>
    <property type="match status" value="1"/>
</dbReference>
<comment type="caution">
    <text evidence="8">The sequence shown here is derived from an EMBL/GenBank/DDBJ whole genome shotgun (WGS) entry which is preliminary data.</text>
</comment>
<feature type="compositionally biased region" description="Basic and acidic residues" evidence="7">
    <location>
        <begin position="28"/>
        <end position="37"/>
    </location>
</feature>
<gene>
    <name evidence="8" type="ORF">HOLleu_07212</name>
</gene>
<dbReference type="InterPro" id="IPR016068">
    <property type="entry name" value="Translin_N"/>
</dbReference>
<dbReference type="Gene3D" id="1.20.58.200">
    <property type="entry name" value="Translin, domain 2"/>
    <property type="match status" value="1"/>
</dbReference>
<keyword evidence="5" id="KW-0539">Nucleus</keyword>
<feature type="binding site" evidence="6">
    <location>
        <position position="137"/>
    </location>
    <ligand>
        <name>Mg(2+)</name>
        <dbReference type="ChEBI" id="CHEBI:18420"/>
    </ligand>
</feature>
<evidence type="ECO:0000256" key="7">
    <source>
        <dbReference type="SAM" id="MobiDB-lite"/>
    </source>
</evidence>